<name>A0AB39Y602_9ACTN</name>
<evidence type="ECO:0000256" key="1">
    <source>
        <dbReference type="SAM" id="Phobius"/>
    </source>
</evidence>
<gene>
    <name evidence="2" type="ORF">AB5J51_22215</name>
</gene>
<dbReference type="EMBL" id="CP165727">
    <property type="protein sequence ID" value="XDV65463.1"/>
    <property type="molecule type" value="Genomic_DNA"/>
</dbReference>
<feature type="transmembrane region" description="Helical" evidence="1">
    <location>
        <begin position="107"/>
        <end position="131"/>
    </location>
</feature>
<accession>A0AB39Y602</accession>
<keyword evidence="1" id="KW-1133">Transmembrane helix</keyword>
<sequence>MTNTQQIGPTAAPAPRWAVRAAHATALLTLPSGIWRLLLAAGFLAGYTETGYAAAGLPGWGRVIVAAVSVGSELLALLTLGLVRPWGEVLPSRVPFFGGRRVPPRPVTVVAGAGAVVLTCLWTPFLLWWTLPNSDMTPVGATVVGFLYLPLVAWGPLLAAVTVSYHRRHRRLRLAA</sequence>
<keyword evidence="1" id="KW-0472">Membrane</keyword>
<reference evidence="2" key="1">
    <citation type="submission" date="2024-08" db="EMBL/GenBank/DDBJ databases">
        <authorList>
            <person name="Yu S.T."/>
        </authorList>
    </citation>
    <scope>NUCLEOTIDE SEQUENCE</scope>
    <source>
        <strain evidence="2">R33</strain>
    </source>
</reference>
<dbReference type="AlphaFoldDB" id="A0AB39Y602"/>
<feature type="transmembrane region" description="Helical" evidence="1">
    <location>
        <begin position="143"/>
        <end position="165"/>
    </location>
</feature>
<proteinExistence type="predicted"/>
<organism evidence="2">
    <name type="scientific">Streptomyces sp. R33</name>
    <dbReference type="NCBI Taxonomy" id="3238629"/>
    <lineage>
        <taxon>Bacteria</taxon>
        <taxon>Bacillati</taxon>
        <taxon>Actinomycetota</taxon>
        <taxon>Actinomycetes</taxon>
        <taxon>Kitasatosporales</taxon>
        <taxon>Streptomycetaceae</taxon>
        <taxon>Streptomyces</taxon>
    </lineage>
</organism>
<feature type="transmembrane region" description="Helical" evidence="1">
    <location>
        <begin position="26"/>
        <end position="47"/>
    </location>
</feature>
<dbReference type="RefSeq" id="WP_234382332.1">
    <property type="nucleotide sequence ID" value="NZ_CP165727.1"/>
</dbReference>
<feature type="transmembrane region" description="Helical" evidence="1">
    <location>
        <begin position="59"/>
        <end position="83"/>
    </location>
</feature>
<keyword evidence="1" id="KW-0812">Transmembrane</keyword>
<protein>
    <submittedName>
        <fullName evidence="2">Uncharacterized protein</fullName>
    </submittedName>
</protein>
<evidence type="ECO:0000313" key="2">
    <source>
        <dbReference type="EMBL" id="XDV65463.1"/>
    </source>
</evidence>